<comment type="caution">
    <text evidence="8">The sequence shown here is derived from an EMBL/GenBank/DDBJ whole genome shotgun (WGS) entry which is preliminary data.</text>
</comment>
<evidence type="ECO:0000313" key="8">
    <source>
        <dbReference type="EMBL" id="KAH0553147.1"/>
    </source>
</evidence>
<evidence type="ECO:0000256" key="7">
    <source>
        <dbReference type="SAM" id="MobiDB-lite"/>
    </source>
</evidence>
<dbReference type="GO" id="GO:0005739">
    <property type="term" value="C:mitochondrion"/>
    <property type="evidence" value="ECO:0007669"/>
    <property type="project" value="UniProtKB-SubCell"/>
</dbReference>
<evidence type="ECO:0000256" key="6">
    <source>
        <dbReference type="ARBA" id="ARBA00023128"/>
    </source>
</evidence>
<evidence type="ECO:0000256" key="4">
    <source>
        <dbReference type="ARBA" id="ARBA00022946"/>
    </source>
</evidence>
<dbReference type="InterPro" id="IPR036249">
    <property type="entry name" value="Thioredoxin-like_sf"/>
</dbReference>
<feature type="compositionally biased region" description="Polar residues" evidence="7">
    <location>
        <begin position="27"/>
        <end position="38"/>
    </location>
</feature>
<accession>A0A9P8IDA2</accession>
<evidence type="ECO:0000256" key="2">
    <source>
        <dbReference type="ARBA" id="ARBA00004173"/>
    </source>
</evidence>
<keyword evidence="5" id="KW-0560">Oxidoreductase</keyword>
<dbReference type="AlphaFoldDB" id="A0A9P8IDA2"/>
<dbReference type="Gene3D" id="3.40.30.10">
    <property type="entry name" value="Glutaredoxin"/>
    <property type="match status" value="1"/>
</dbReference>
<dbReference type="GO" id="GO:0016491">
    <property type="term" value="F:oxidoreductase activity"/>
    <property type="evidence" value="ECO:0007669"/>
    <property type="project" value="UniProtKB-KW"/>
</dbReference>
<keyword evidence="6" id="KW-0496">Mitochondrion</keyword>
<evidence type="ECO:0000256" key="3">
    <source>
        <dbReference type="ARBA" id="ARBA00009734"/>
    </source>
</evidence>
<dbReference type="Pfam" id="PF07955">
    <property type="entry name" value="DUF1687"/>
    <property type="match status" value="1"/>
</dbReference>
<dbReference type="PANTHER" id="PTHR28071">
    <property type="entry name" value="REDOX PROTEIN FMP46, MITOCHONDRIAL-RELATED"/>
    <property type="match status" value="1"/>
</dbReference>
<keyword evidence="4" id="KW-0809">Transit peptide</keyword>
<comment type="similarity">
    <text evidence="3">Belongs to the FMP46 family.</text>
</comment>
<reference evidence="8" key="1">
    <citation type="submission" date="2021-03" db="EMBL/GenBank/DDBJ databases">
        <title>Comparative genomics and phylogenomic investigation of the class Geoglossomycetes provide insights into ecological specialization and systematics.</title>
        <authorList>
            <person name="Melie T."/>
            <person name="Pirro S."/>
            <person name="Miller A.N."/>
            <person name="Quandt A."/>
        </authorList>
    </citation>
    <scope>NUCLEOTIDE SEQUENCE</scope>
    <source>
        <strain evidence="8">CAQ_001_2017</strain>
    </source>
</reference>
<keyword evidence="9" id="KW-1185">Reference proteome</keyword>
<protein>
    <submittedName>
        <fullName evidence="8">Uncharacterized protein</fullName>
    </submittedName>
</protein>
<sequence length="123" mass="13664">MDRCREMENTAKNAKASANAAEASTKGQASDPSAQTGRQEFELNVTEEPPTGDQLRSILEYVGTRRLGEIVRGARDEADAMRKLQQNSENFQRPLIVDWNNGRAVIGDNESEILKMLETLPKS</sequence>
<evidence type="ECO:0000313" key="9">
    <source>
        <dbReference type="Proteomes" id="UP000750711"/>
    </source>
</evidence>
<dbReference type="Proteomes" id="UP000750711">
    <property type="component" value="Unassembled WGS sequence"/>
</dbReference>
<comment type="function">
    <text evidence="1">Putative mitochondrial redox protein which could be involved in the reduction of small toxic molecules.</text>
</comment>
<organism evidence="8 9">
    <name type="scientific">Trichoglossum hirsutum</name>
    <dbReference type="NCBI Taxonomy" id="265104"/>
    <lineage>
        <taxon>Eukaryota</taxon>
        <taxon>Fungi</taxon>
        <taxon>Dikarya</taxon>
        <taxon>Ascomycota</taxon>
        <taxon>Pezizomycotina</taxon>
        <taxon>Geoglossomycetes</taxon>
        <taxon>Geoglossales</taxon>
        <taxon>Geoglossaceae</taxon>
        <taxon>Trichoglossum</taxon>
    </lineage>
</organism>
<evidence type="ECO:0000256" key="5">
    <source>
        <dbReference type="ARBA" id="ARBA00023002"/>
    </source>
</evidence>
<gene>
    <name evidence="8" type="ORF">GP486_006667</name>
</gene>
<proteinExistence type="inferred from homology"/>
<comment type="subcellular location">
    <subcellularLocation>
        <location evidence="2">Mitochondrion</location>
    </subcellularLocation>
</comment>
<name>A0A9P8IDA2_9PEZI</name>
<dbReference type="PANTHER" id="PTHR28071:SF1">
    <property type="entry name" value="REDOX PROTEIN FMP46, MITOCHONDRIAL-RELATED"/>
    <property type="match status" value="1"/>
</dbReference>
<dbReference type="SUPFAM" id="SSF52833">
    <property type="entry name" value="Thioredoxin-like"/>
    <property type="match status" value="1"/>
</dbReference>
<feature type="compositionally biased region" description="Low complexity" evidence="7">
    <location>
        <begin position="10"/>
        <end position="26"/>
    </location>
</feature>
<evidence type="ECO:0000256" key="1">
    <source>
        <dbReference type="ARBA" id="ARBA00002963"/>
    </source>
</evidence>
<dbReference type="InterPro" id="IPR012882">
    <property type="entry name" value="Fmp46"/>
</dbReference>
<feature type="region of interest" description="Disordered" evidence="7">
    <location>
        <begin position="1"/>
        <end position="52"/>
    </location>
</feature>
<dbReference type="EMBL" id="JAGHQM010001579">
    <property type="protein sequence ID" value="KAH0553147.1"/>
    <property type="molecule type" value="Genomic_DNA"/>
</dbReference>